<proteinExistence type="predicted"/>
<dbReference type="EMBL" id="SLUN01000059">
    <property type="protein sequence ID" value="TCL54859.1"/>
    <property type="molecule type" value="Genomic_DNA"/>
</dbReference>
<dbReference type="Pfam" id="PF03009">
    <property type="entry name" value="GDPD"/>
    <property type="match status" value="1"/>
</dbReference>
<feature type="domain" description="GP-PDE" evidence="1">
    <location>
        <begin position="7"/>
        <end position="244"/>
    </location>
</feature>
<dbReference type="SUPFAM" id="SSF51695">
    <property type="entry name" value="PLC-like phosphodiesterases"/>
    <property type="match status" value="1"/>
</dbReference>
<dbReference type="InterPro" id="IPR017946">
    <property type="entry name" value="PLC-like_Pdiesterase_TIM-brl"/>
</dbReference>
<gene>
    <name evidence="2" type="ORF">EDC14_10591</name>
</gene>
<accession>A0A4R1QMB2</accession>
<dbReference type="Proteomes" id="UP000295008">
    <property type="component" value="Unassembled WGS sequence"/>
</dbReference>
<comment type="caution">
    <text evidence="2">The sequence shown here is derived from an EMBL/GenBank/DDBJ whole genome shotgun (WGS) entry which is preliminary data.</text>
</comment>
<dbReference type="PANTHER" id="PTHR46211">
    <property type="entry name" value="GLYCEROPHOSPHORYL DIESTER PHOSPHODIESTERASE"/>
    <property type="match status" value="1"/>
</dbReference>
<dbReference type="InterPro" id="IPR030395">
    <property type="entry name" value="GP_PDE_dom"/>
</dbReference>
<dbReference type="RefSeq" id="WP_132017860.1">
    <property type="nucleotide sequence ID" value="NZ_SLUN01000059.1"/>
</dbReference>
<sequence length="252" mass="27999">MALYSRFEIIGHRGAKGYAPENTVPSFLKALELGATMVEFDLRFTADREIVVIHDETVNRTTDGQGRVSDFSYQELRRLDAGAWFAEEYSGARIPLFEEVLDLIHGRAAALVEIKAAPDWTEQNIALAVEKIFEHDMAEQVEIISFDHSIVRNFKKVAPQLKTGILYIGAPVEPWLDALIARAEVIHPCPAGGIQVQSHEIARAHAHQVLVGATTQSETEMARLITGGVDGICSDYPDLIREAWKRLTLDHG</sequence>
<evidence type="ECO:0000259" key="1">
    <source>
        <dbReference type="PROSITE" id="PS51704"/>
    </source>
</evidence>
<evidence type="ECO:0000313" key="3">
    <source>
        <dbReference type="Proteomes" id="UP000295008"/>
    </source>
</evidence>
<organism evidence="2 3">
    <name type="scientific">Hydrogenispora ethanolica</name>
    <dbReference type="NCBI Taxonomy" id="1082276"/>
    <lineage>
        <taxon>Bacteria</taxon>
        <taxon>Bacillati</taxon>
        <taxon>Bacillota</taxon>
        <taxon>Hydrogenispora</taxon>
    </lineage>
</organism>
<dbReference type="AlphaFoldDB" id="A0A4R1QMB2"/>
<keyword evidence="3" id="KW-1185">Reference proteome</keyword>
<dbReference type="GO" id="GO:0006629">
    <property type="term" value="P:lipid metabolic process"/>
    <property type="evidence" value="ECO:0007669"/>
    <property type="project" value="InterPro"/>
</dbReference>
<reference evidence="2 3" key="1">
    <citation type="submission" date="2019-03" db="EMBL/GenBank/DDBJ databases">
        <title>Genomic Encyclopedia of Type Strains, Phase IV (KMG-IV): sequencing the most valuable type-strain genomes for metagenomic binning, comparative biology and taxonomic classification.</title>
        <authorList>
            <person name="Goeker M."/>
        </authorList>
    </citation>
    <scope>NUCLEOTIDE SEQUENCE [LARGE SCALE GENOMIC DNA]</scope>
    <source>
        <strain evidence="2 3">LX-B</strain>
    </source>
</reference>
<name>A0A4R1QMB2_HYDET</name>
<dbReference type="OrthoDB" id="384721at2"/>
<dbReference type="GO" id="GO:0008081">
    <property type="term" value="F:phosphoric diester hydrolase activity"/>
    <property type="evidence" value="ECO:0007669"/>
    <property type="project" value="InterPro"/>
</dbReference>
<dbReference type="PANTHER" id="PTHR46211:SF14">
    <property type="entry name" value="GLYCEROPHOSPHODIESTER PHOSPHODIESTERASE"/>
    <property type="match status" value="1"/>
</dbReference>
<protein>
    <submittedName>
        <fullName evidence="2">Glycerophosphoryl diester phosphodiesterase</fullName>
    </submittedName>
</protein>
<dbReference type="Gene3D" id="3.20.20.190">
    <property type="entry name" value="Phosphatidylinositol (PI) phosphodiesterase"/>
    <property type="match status" value="1"/>
</dbReference>
<dbReference type="PROSITE" id="PS51704">
    <property type="entry name" value="GP_PDE"/>
    <property type="match status" value="1"/>
</dbReference>
<evidence type="ECO:0000313" key="2">
    <source>
        <dbReference type="EMBL" id="TCL54859.1"/>
    </source>
</evidence>